<dbReference type="InterPro" id="IPR029044">
    <property type="entry name" value="Nucleotide-diphossugar_trans"/>
</dbReference>
<dbReference type="EMBL" id="JANIDW010000003">
    <property type="protein sequence ID" value="MCX5614943.1"/>
    <property type="molecule type" value="Genomic_DNA"/>
</dbReference>
<name>A0ABT3W8E5_9PROT</name>
<keyword evidence="3" id="KW-1185">Reference proteome</keyword>
<dbReference type="RefSeq" id="WP_266106896.1">
    <property type="nucleotide sequence ID" value="NZ_JANIDW010000003.1"/>
</dbReference>
<dbReference type="CDD" id="cd00761">
    <property type="entry name" value="Glyco_tranf_GTA_type"/>
    <property type="match status" value="1"/>
</dbReference>
<dbReference type="Proteomes" id="UP001165648">
    <property type="component" value="Unassembled WGS sequence"/>
</dbReference>
<feature type="domain" description="Glycosyltransferase 2-like" evidence="1">
    <location>
        <begin position="8"/>
        <end position="136"/>
    </location>
</feature>
<dbReference type="PANTHER" id="PTHR43685">
    <property type="entry name" value="GLYCOSYLTRANSFERASE"/>
    <property type="match status" value="1"/>
</dbReference>
<gene>
    <name evidence="2" type="ORF">NQF64_06780</name>
</gene>
<protein>
    <submittedName>
        <fullName evidence="2">Glycosyltransferase</fullName>
    </submittedName>
</protein>
<evidence type="ECO:0000259" key="1">
    <source>
        <dbReference type="Pfam" id="PF00535"/>
    </source>
</evidence>
<dbReference type="InterPro" id="IPR001173">
    <property type="entry name" value="Glyco_trans_2-like"/>
</dbReference>
<dbReference type="PANTHER" id="PTHR43685:SF2">
    <property type="entry name" value="GLYCOSYLTRANSFERASE 2-LIKE DOMAIN-CONTAINING PROTEIN"/>
    <property type="match status" value="1"/>
</dbReference>
<comment type="caution">
    <text evidence="2">The sequence shown here is derived from an EMBL/GenBank/DDBJ whole genome shotgun (WGS) entry which is preliminary data.</text>
</comment>
<evidence type="ECO:0000313" key="2">
    <source>
        <dbReference type="EMBL" id="MCX5614943.1"/>
    </source>
</evidence>
<dbReference type="InterPro" id="IPR050834">
    <property type="entry name" value="Glycosyltransf_2"/>
</dbReference>
<dbReference type="Pfam" id="PF00535">
    <property type="entry name" value="Glycos_transf_2"/>
    <property type="match status" value="1"/>
</dbReference>
<proteinExistence type="predicted"/>
<organism evidence="2 3">
    <name type="scientific">Bombella saccharophila</name>
    <dbReference type="NCBI Taxonomy" id="2967338"/>
    <lineage>
        <taxon>Bacteria</taxon>
        <taxon>Pseudomonadati</taxon>
        <taxon>Pseudomonadota</taxon>
        <taxon>Alphaproteobacteria</taxon>
        <taxon>Acetobacterales</taxon>
        <taxon>Acetobacteraceae</taxon>
        <taxon>Bombella</taxon>
    </lineage>
</organism>
<dbReference type="Gene3D" id="3.90.550.10">
    <property type="entry name" value="Spore Coat Polysaccharide Biosynthesis Protein SpsA, Chain A"/>
    <property type="match status" value="1"/>
</dbReference>
<reference evidence="2 3" key="1">
    <citation type="submission" date="2022-07" db="EMBL/GenBank/DDBJ databases">
        <title>Bombella genomes.</title>
        <authorList>
            <person name="Harer L."/>
            <person name="Styblova S."/>
            <person name="Ehrmann M."/>
        </authorList>
    </citation>
    <scope>NUCLEOTIDE SEQUENCE [LARGE SCALE GENOMIC DNA]</scope>
    <source>
        <strain evidence="2 3">TMW 2.2558</strain>
    </source>
</reference>
<evidence type="ECO:0000313" key="3">
    <source>
        <dbReference type="Proteomes" id="UP001165648"/>
    </source>
</evidence>
<dbReference type="SUPFAM" id="SSF53448">
    <property type="entry name" value="Nucleotide-diphospho-sugar transferases"/>
    <property type="match status" value="1"/>
</dbReference>
<accession>A0ABT3W8E5</accession>
<sequence length="305" mass="34299">MSAYKVAVVVRTKNRPLFLQRALEGLQRQSFQDFRIHLINDGGDPAAVRDCVAAQGSWWGERLSCVDLPYSVGRGKALALAFAASDEPYILIHDDDDTLEPAFLEETVAYLERDQARFFAGVVTSNYDVYEHVEGEHIVVDNKTDQYGKRCGSIVDYSLYLSYLSVVMPIAFLFRRTALAEAGGVDAELNYVEDHDLFIRIMLAGEIGIIQESLCSYHHRQEVGNASDASRYEVAYDYVLAYKNETIRKAIRGGSRFKEMQAYVMQSSHQERFLLGQLSQQVAQLQEGFGSLTQLLGEVLGRLGR</sequence>